<dbReference type="EMBL" id="CAJSTJ010000121">
    <property type="protein sequence ID" value="CAG7557841.1"/>
    <property type="molecule type" value="Genomic_DNA"/>
</dbReference>
<feature type="region of interest" description="Disordered" evidence="2">
    <location>
        <begin position="610"/>
        <end position="636"/>
    </location>
</feature>
<evidence type="ECO:0000313" key="4">
    <source>
        <dbReference type="Proteomes" id="UP000693738"/>
    </source>
</evidence>
<sequence length="636" mass="71913">MNLQKPIQVPKAQQAIKYGTVTYLPKPYVFLMAEAVGAVGAAASFVQLTDVSIRTSLYLYSFFSSLHKAKYEFQRHVTVLRDVHDVIQLIRQITASQSLHPTGEEMLKKQLLTITHELSTLEKVTAGKNPSTLGVQLRWVLKSAETDRTLQELERRKSSMTLLLHTKITYVESTLQDNVADIPTRKSSAQTREHQGSNRTMLESLLSLVKQQNQQGALTISDISARFDGLSIQMDSTVQMYKESLCEGFSPSTRDHEVTFLEGYMDQFLRRALDSYILPHIEEPFSKRSELQNAATLRLIQEAMGQATDEMVGLVTNITKGKEIEQEDIRPTERLETDTNLSDSPLASFSDDHQVTSKVRRSGICRSSGTKEWSYWTSIPSVGTFRVQYRSQLGNTGRFWTIKIDFWPSITSLLSKCISLKYSNNYDQQGYIALFPSLAIYPIISKDHSIWKLIDQGDLAGVRLQLRDHKNGPHDQDPDGVSLLMYASWTGSLDVAQFLLTQGADPTRTNASGLDSLRLLTGSVVNQVIHCRLQSLYGQSDQNDASGADIRYMEWANENWIDYVDEDGVMSPTAYAEAAGFMSIWRHALRKAGYKPDEVFLEDKGRRREFRKSHGTRSSAVEMEDPPRISLRRRLV</sequence>
<evidence type="ECO:0000256" key="2">
    <source>
        <dbReference type="SAM" id="MobiDB-lite"/>
    </source>
</evidence>
<proteinExistence type="predicted"/>
<dbReference type="PROSITE" id="PS50088">
    <property type="entry name" value="ANK_REPEAT"/>
    <property type="match status" value="1"/>
</dbReference>
<dbReference type="SMART" id="SM00248">
    <property type="entry name" value="ANK"/>
    <property type="match status" value="1"/>
</dbReference>
<dbReference type="AlphaFoldDB" id="A0A8J2N8U2"/>
<keyword evidence="1" id="KW-0040">ANK repeat</keyword>
<accession>A0A8J2N8U2</accession>
<evidence type="ECO:0000256" key="1">
    <source>
        <dbReference type="PROSITE-ProRule" id="PRU00023"/>
    </source>
</evidence>
<feature type="repeat" description="ANK" evidence="1">
    <location>
        <begin position="479"/>
        <end position="511"/>
    </location>
</feature>
<dbReference type="Proteomes" id="UP000693738">
    <property type="component" value="Unassembled WGS sequence"/>
</dbReference>
<evidence type="ECO:0008006" key="5">
    <source>
        <dbReference type="Google" id="ProtNLM"/>
    </source>
</evidence>
<protein>
    <recommendedName>
        <fullName evidence="5">Fungal N-terminal domain-containing protein</fullName>
    </recommendedName>
</protein>
<comment type="caution">
    <text evidence="3">The sequence shown here is derived from an EMBL/GenBank/DDBJ whole genome shotgun (WGS) entry which is preliminary data.</text>
</comment>
<name>A0A8J2N8U2_FUSEQ</name>
<evidence type="ECO:0000313" key="3">
    <source>
        <dbReference type="EMBL" id="CAG7557841.1"/>
    </source>
</evidence>
<dbReference type="Pfam" id="PF00023">
    <property type="entry name" value="Ank"/>
    <property type="match status" value="1"/>
</dbReference>
<dbReference type="PROSITE" id="PS50297">
    <property type="entry name" value="ANK_REP_REGION"/>
    <property type="match status" value="1"/>
</dbReference>
<organism evidence="3 4">
    <name type="scientific">Fusarium equiseti</name>
    <name type="common">Fusarium scirpi</name>
    <dbReference type="NCBI Taxonomy" id="61235"/>
    <lineage>
        <taxon>Eukaryota</taxon>
        <taxon>Fungi</taxon>
        <taxon>Dikarya</taxon>
        <taxon>Ascomycota</taxon>
        <taxon>Pezizomycotina</taxon>
        <taxon>Sordariomycetes</taxon>
        <taxon>Hypocreomycetidae</taxon>
        <taxon>Hypocreales</taxon>
        <taxon>Nectriaceae</taxon>
        <taxon>Fusarium</taxon>
        <taxon>Fusarium incarnatum-equiseti species complex</taxon>
    </lineage>
</organism>
<dbReference type="InterPro" id="IPR002110">
    <property type="entry name" value="Ankyrin_rpt"/>
</dbReference>
<gene>
    <name evidence="3" type="ORF">FEQUK3_LOCUS3643</name>
</gene>
<reference evidence="3" key="1">
    <citation type="submission" date="2021-05" db="EMBL/GenBank/DDBJ databases">
        <authorList>
            <person name="Khan N."/>
        </authorList>
    </citation>
    <scope>NUCLEOTIDE SEQUENCE</scope>
</reference>